<dbReference type="InterPro" id="IPR050240">
    <property type="entry name" value="DNA_pol_type-B"/>
</dbReference>
<dbReference type="InterPro" id="IPR036397">
    <property type="entry name" value="RNaseH_sf"/>
</dbReference>
<dbReference type="GO" id="GO:0045004">
    <property type="term" value="P:DNA replication proofreading"/>
    <property type="evidence" value="ECO:0007669"/>
    <property type="project" value="TreeGrafter"/>
</dbReference>
<proteinExistence type="predicted"/>
<evidence type="ECO:0000313" key="1">
    <source>
        <dbReference type="EMBL" id="RZC20307.1"/>
    </source>
</evidence>
<dbReference type="GO" id="GO:0006287">
    <property type="term" value="P:base-excision repair, gap-filling"/>
    <property type="evidence" value="ECO:0007669"/>
    <property type="project" value="TreeGrafter"/>
</dbReference>
<dbReference type="GO" id="GO:0003887">
    <property type="term" value="F:DNA-directed DNA polymerase activity"/>
    <property type="evidence" value="ECO:0007669"/>
    <property type="project" value="TreeGrafter"/>
</dbReference>
<dbReference type="PANTHER" id="PTHR10322:SF23">
    <property type="entry name" value="DNA POLYMERASE DELTA CATALYTIC SUBUNIT"/>
    <property type="match status" value="1"/>
</dbReference>
<name>A0A445LB16_GLYSO</name>
<dbReference type="EMBL" id="QZWG01000003">
    <property type="protein sequence ID" value="RZC20307.1"/>
    <property type="molecule type" value="Genomic_DNA"/>
</dbReference>
<feature type="non-terminal residue" evidence="1">
    <location>
        <position position="52"/>
    </location>
</feature>
<organism evidence="1 2">
    <name type="scientific">Glycine soja</name>
    <name type="common">Wild soybean</name>
    <dbReference type="NCBI Taxonomy" id="3848"/>
    <lineage>
        <taxon>Eukaryota</taxon>
        <taxon>Viridiplantae</taxon>
        <taxon>Streptophyta</taxon>
        <taxon>Embryophyta</taxon>
        <taxon>Tracheophyta</taxon>
        <taxon>Spermatophyta</taxon>
        <taxon>Magnoliopsida</taxon>
        <taxon>eudicotyledons</taxon>
        <taxon>Gunneridae</taxon>
        <taxon>Pentapetalae</taxon>
        <taxon>rosids</taxon>
        <taxon>fabids</taxon>
        <taxon>Fabales</taxon>
        <taxon>Fabaceae</taxon>
        <taxon>Papilionoideae</taxon>
        <taxon>50 kb inversion clade</taxon>
        <taxon>NPAAA clade</taxon>
        <taxon>indigoferoid/millettioid clade</taxon>
        <taxon>Phaseoleae</taxon>
        <taxon>Glycine</taxon>
        <taxon>Glycine subgen. Soja</taxon>
    </lineage>
</organism>
<evidence type="ECO:0000313" key="2">
    <source>
        <dbReference type="Proteomes" id="UP000289340"/>
    </source>
</evidence>
<dbReference type="GO" id="GO:0043625">
    <property type="term" value="C:delta DNA polymerase complex"/>
    <property type="evidence" value="ECO:0007669"/>
    <property type="project" value="TreeGrafter"/>
</dbReference>
<protein>
    <submittedName>
        <fullName evidence="1">DNA polymerase delta catalytic subunit</fullName>
    </submittedName>
</protein>
<keyword evidence="2" id="KW-1185">Reference proteome</keyword>
<dbReference type="AlphaFoldDB" id="A0A445LB16"/>
<dbReference type="GO" id="GO:0006297">
    <property type="term" value="P:nucleotide-excision repair, DNA gap filling"/>
    <property type="evidence" value="ECO:0007669"/>
    <property type="project" value="TreeGrafter"/>
</dbReference>
<dbReference type="Gene3D" id="3.30.420.10">
    <property type="entry name" value="Ribonuclease H-like superfamily/Ribonuclease H"/>
    <property type="match status" value="1"/>
</dbReference>
<dbReference type="PANTHER" id="PTHR10322">
    <property type="entry name" value="DNA POLYMERASE CATALYTIC SUBUNIT"/>
    <property type="match status" value="1"/>
</dbReference>
<dbReference type="GO" id="GO:0008296">
    <property type="term" value="F:3'-5'-DNA exonuclease activity"/>
    <property type="evidence" value="ECO:0007669"/>
    <property type="project" value="TreeGrafter"/>
</dbReference>
<reference evidence="1 2" key="1">
    <citation type="submission" date="2018-09" db="EMBL/GenBank/DDBJ databases">
        <title>A high-quality reference genome of wild soybean provides a powerful tool to mine soybean genomes.</title>
        <authorList>
            <person name="Xie M."/>
            <person name="Chung C.Y.L."/>
            <person name="Li M.-W."/>
            <person name="Wong F.-L."/>
            <person name="Chan T.-F."/>
            <person name="Lam H.-M."/>
        </authorList>
    </citation>
    <scope>NUCLEOTIDE SEQUENCE [LARGE SCALE GENOMIC DNA]</scope>
    <source>
        <strain evidence="2">cv. W05</strain>
        <tissue evidence="1">Hypocotyl of etiolated seedlings</tissue>
    </source>
</reference>
<dbReference type="SUPFAM" id="SSF53098">
    <property type="entry name" value="Ribonuclease H-like"/>
    <property type="match status" value="1"/>
</dbReference>
<dbReference type="Proteomes" id="UP000289340">
    <property type="component" value="Chromosome 3"/>
</dbReference>
<dbReference type="InterPro" id="IPR012337">
    <property type="entry name" value="RNaseH-like_sf"/>
</dbReference>
<sequence>MQRDYKLSSYSLNSVSSHFLSEQKEDVHHSIIFDLQNGNAEIRRRLAVYCLK</sequence>
<comment type="caution">
    <text evidence="1">The sequence shown here is derived from an EMBL/GenBank/DDBJ whole genome shotgun (WGS) entry which is preliminary data.</text>
</comment>
<accession>A0A445LB16</accession>
<gene>
    <name evidence="1" type="ORF">D0Y65_006942</name>
</gene>
<dbReference type="GO" id="GO:0003676">
    <property type="term" value="F:nucleic acid binding"/>
    <property type="evidence" value="ECO:0007669"/>
    <property type="project" value="InterPro"/>
</dbReference>